<keyword evidence="4" id="KW-0433">Leucine-rich repeat</keyword>
<dbReference type="PRINTS" id="PR01537">
    <property type="entry name" value="INTRLKN1R1F"/>
</dbReference>
<keyword evidence="7" id="KW-0677">Repeat</keyword>
<evidence type="ECO:0000256" key="12">
    <source>
        <dbReference type="ARBA" id="ARBA00023180"/>
    </source>
</evidence>
<dbReference type="PANTHER" id="PTHR24365">
    <property type="entry name" value="TOLL-LIKE RECEPTOR"/>
    <property type="match status" value="1"/>
</dbReference>
<dbReference type="SMART" id="SM00082">
    <property type="entry name" value="LRRCT"/>
    <property type="match status" value="1"/>
</dbReference>
<dbReference type="GO" id="GO:0005886">
    <property type="term" value="C:plasma membrane"/>
    <property type="evidence" value="ECO:0007669"/>
    <property type="project" value="TreeGrafter"/>
</dbReference>
<keyword evidence="8" id="KW-0391">Immunity</keyword>
<dbReference type="SUPFAM" id="SSF52058">
    <property type="entry name" value="L domain-like"/>
    <property type="match status" value="1"/>
</dbReference>
<dbReference type="GO" id="GO:0038023">
    <property type="term" value="F:signaling receptor activity"/>
    <property type="evidence" value="ECO:0007669"/>
    <property type="project" value="TreeGrafter"/>
</dbReference>
<sequence>MTTFDGLKNLRHLNLAANRIEVIGDVFRRLYGLKSLILSRNRLVVLDRIALGPVVNQSESIDIADNPFLCDCNLMWFVEWGKDRYDRVPNLYNPYPDIGRGYTCSRPAQLRGRRLIDGLTQKQHNDIQGPTAGTFFNMDCSHEFRPNRLLASVLASSGIFVAMMTIFLVDYHIARVQYYLWQLAKWRRPKIGEVENQEPHRYTHDAFIAYNNRDVMWVINEAIENLEPDYSLVIHERDFAVGAPIVENIADAVENSRRTVCIITRNFLKSHWCEYEFQMAQYHMFEKGGGRRLILVFLERIPDRMLKRFRHLDAVMQRDTYLTWPGDVRERPLFWERLRHALGDPLPRDPEPQQQVQDPERNISEQQAQGPERNTPEQQEQAPVRNIAEAQVHAPMRNIPEQPDEILLPEPDDQWFGDGDDVPLLPL</sequence>
<evidence type="ECO:0000313" key="17">
    <source>
        <dbReference type="EMBL" id="CAH1233100.1"/>
    </source>
</evidence>
<dbReference type="SMART" id="SM00255">
    <property type="entry name" value="TIR"/>
    <property type="match status" value="1"/>
</dbReference>
<evidence type="ECO:0000256" key="3">
    <source>
        <dbReference type="ARBA" id="ARBA00022588"/>
    </source>
</evidence>
<comment type="similarity">
    <text evidence="2">Belongs to the Toll-like receptor family.</text>
</comment>
<evidence type="ECO:0000256" key="15">
    <source>
        <dbReference type="SAM" id="Phobius"/>
    </source>
</evidence>
<feature type="transmembrane region" description="Helical" evidence="15">
    <location>
        <begin position="149"/>
        <end position="169"/>
    </location>
</feature>
<dbReference type="PROSITE" id="PS50104">
    <property type="entry name" value="TIR"/>
    <property type="match status" value="1"/>
</dbReference>
<dbReference type="FunFam" id="3.40.50.10140:FF:000026">
    <property type="entry name" value="Toll-like receptor 2"/>
    <property type="match status" value="1"/>
</dbReference>
<feature type="compositionally biased region" description="Acidic residues" evidence="14">
    <location>
        <begin position="410"/>
        <end position="421"/>
    </location>
</feature>
<dbReference type="AlphaFoldDB" id="A0A8J9VF59"/>
<evidence type="ECO:0000256" key="4">
    <source>
        <dbReference type="ARBA" id="ARBA00022614"/>
    </source>
</evidence>
<feature type="region of interest" description="Disordered" evidence="14">
    <location>
        <begin position="344"/>
        <end position="427"/>
    </location>
</feature>
<evidence type="ECO:0000256" key="10">
    <source>
        <dbReference type="ARBA" id="ARBA00023136"/>
    </source>
</evidence>
<dbReference type="SMART" id="SM00369">
    <property type="entry name" value="LRR_TYP"/>
    <property type="match status" value="2"/>
</dbReference>
<dbReference type="Gene3D" id="3.80.10.10">
    <property type="entry name" value="Ribonuclease Inhibitor"/>
    <property type="match status" value="1"/>
</dbReference>
<proteinExistence type="inferred from homology"/>
<evidence type="ECO:0000313" key="18">
    <source>
        <dbReference type="Proteomes" id="UP000838412"/>
    </source>
</evidence>
<gene>
    <name evidence="17" type="primary">TLR1</name>
    <name evidence="17" type="ORF">BLAG_LOCUS1957</name>
</gene>
<keyword evidence="6" id="KW-0732">Signal</keyword>
<evidence type="ECO:0000256" key="6">
    <source>
        <dbReference type="ARBA" id="ARBA00022729"/>
    </source>
</evidence>
<reference evidence="17" key="1">
    <citation type="submission" date="2022-01" db="EMBL/GenBank/DDBJ databases">
        <authorList>
            <person name="Braso-Vives M."/>
        </authorList>
    </citation>
    <scope>NUCLEOTIDE SEQUENCE</scope>
</reference>
<keyword evidence="3" id="KW-0399">Innate immunity</keyword>
<evidence type="ECO:0000256" key="8">
    <source>
        <dbReference type="ARBA" id="ARBA00022859"/>
    </source>
</evidence>
<dbReference type="InterPro" id="IPR003591">
    <property type="entry name" value="Leu-rich_rpt_typical-subtyp"/>
</dbReference>
<comment type="subcellular location">
    <subcellularLocation>
        <location evidence="1">Membrane</location>
        <topology evidence="1">Single-pass type I membrane protein</topology>
    </subcellularLocation>
</comment>
<keyword evidence="5 15" id="KW-0812">Transmembrane</keyword>
<dbReference type="InterPro" id="IPR001611">
    <property type="entry name" value="Leu-rich_rpt"/>
</dbReference>
<protein>
    <submittedName>
        <fullName evidence="17">TLR1 protein</fullName>
    </submittedName>
</protein>
<evidence type="ECO:0000256" key="7">
    <source>
        <dbReference type="ARBA" id="ARBA00022737"/>
    </source>
</evidence>
<evidence type="ECO:0000256" key="13">
    <source>
        <dbReference type="ARBA" id="ARBA00023198"/>
    </source>
</evidence>
<dbReference type="Pfam" id="PF01582">
    <property type="entry name" value="TIR"/>
    <property type="match status" value="1"/>
</dbReference>
<dbReference type="InterPro" id="IPR000157">
    <property type="entry name" value="TIR_dom"/>
</dbReference>
<dbReference type="InterPro" id="IPR035897">
    <property type="entry name" value="Toll_tir_struct_dom_sf"/>
</dbReference>
<evidence type="ECO:0000256" key="5">
    <source>
        <dbReference type="ARBA" id="ARBA00022692"/>
    </source>
</evidence>
<dbReference type="GO" id="GO:0007165">
    <property type="term" value="P:signal transduction"/>
    <property type="evidence" value="ECO:0007669"/>
    <property type="project" value="InterPro"/>
</dbReference>
<evidence type="ECO:0000256" key="1">
    <source>
        <dbReference type="ARBA" id="ARBA00004479"/>
    </source>
</evidence>
<feature type="domain" description="TIR" evidence="16">
    <location>
        <begin position="202"/>
        <end position="342"/>
    </location>
</feature>
<keyword evidence="11" id="KW-0675">Receptor</keyword>
<dbReference type="SUPFAM" id="SSF52200">
    <property type="entry name" value="Toll/Interleukin receptor TIR domain"/>
    <property type="match status" value="1"/>
</dbReference>
<keyword evidence="13" id="KW-0395">Inflammatory response</keyword>
<dbReference type="Proteomes" id="UP000838412">
    <property type="component" value="Chromosome 1"/>
</dbReference>
<accession>A0A8J9VF59</accession>
<dbReference type="InterPro" id="IPR032675">
    <property type="entry name" value="LRR_dom_sf"/>
</dbReference>
<dbReference type="EMBL" id="OV696686">
    <property type="protein sequence ID" value="CAH1233100.1"/>
    <property type="molecule type" value="Genomic_DNA"/>
</dbReference>
<evidence type="ECO:0000259" key="16">
    <source>
        <dbReference type="PROSITE" id="PS50104"/>
    </source>
</evidence>
<keyword evidence="18" id="KW-1185">Reference proteome</keyword>
<keyword evidence="12" id="KW-0325">Glycoprotein</keyword>
<keyword evidence="10 15" id="KW-0472">Membrane</keyword>
<dbReference type="Pfam" id="PF13855">
    <property type="entry name" value="LRR_8"/>
    <property type="match status" value="1"/>
</dbReference>
<dbReference type="GO" id="GO:0045087">
    <property type="term" value="P:innate immune response"/>
    <property type="evidence" value="ECO:0007669"/>
    <property type="project" value="UniProtKB-KW"/>
</dbReference>
<name>A0A8J9VF59_BRALA</name>
<dbReference type="OrthoDB" id="1081807at2759"/>
<keyword evidence="9 15" id="KW-1133">Transmembrane helix</keyword>
<evidence type="ECO:0000256" key="14">
    <source>
        <dbReference type="SAM" id="MobiDB-lite"/>
    </source>
</evidence>
<evidence type="ECO:0000256" key="9">
    <source>
        <dbReference type="ARBA" id="ARBA00022989"/>
    </source>
</evidence>
<dbReference type="PANTHER" id="PTHR24365:SF530">
    <property type="entry name" value="MSTPROX-RELATED"/>
    <property type="match status" value="1"/>
</dbReference>
<evidence type="ECO:0000256" key="11">
    <source>
        <dbReference type="ARBA" id="ARBA00023170"/>
    </source>
</evidence>
<dbReference type="PROSITE" id="PS51450">
    <property type="entry name" value="LRR"/>
    <property type="match status" value="1"/>
</dbReference>
<organism evidence="17 18">
    <name type="scientific">Branchiostoma lanceolatum</name>
    <name type="common">Common lancelet</name>
    <name type="synonym">Amphioxus lanceolatum</name>
    <dbReference type="NCBI Taxonomy" id="7740"/>
    <lineage>
        <taxon>Eukaryota</taxon>
        <taxon>Metazoa</taxon>
        <taxon>Chordata</taxon>
        <taxon>Cephalochordata</taxon>
        <taxon>Leptocardii</taxon>
        <taxon>Amphioxiformes</taxon>
        <taxon>Branchiostomatidae</taxon>
        <taxon>Branchiostoma</taxon>
    </lineage>
</organism>
<dbReference type="InterPro" id="IPR000483">
    <property type="entry name" value="Cys-rich_flank_reg_C"/>
</dbReference>
<dbReference type="Gene3D" id="3.40.50.10140">
    <property type="entry name" value="Toll/interleukin-1 receptor homology (TIR) domain"/>
    <property type="match status" value="1"/>
</dbReference>
<evidence type="ECO:0000256" key="2">
    <source>
        <dbReference type="ARBA" id="ARBA00009634"/>
    </source>
</evidence>